<dbReference type="EMBL" id="JBBBZM010000067">
    <property type="protein sequence ID" value="KAL0635576.1"/>
    <property type="molecule type" value="Genomic_DNA"/>
</dbReference>
<feature type="compositionally biased region" description="Basic and acidic residues" evidence="1">
    <location>
        <begin position="123"/>
        <end position="136"/>
    </location>
</feature>
<feature type="region of interest" description="Disordered" evidence="1">
    <location>
        <begin position="174"/>
        <end position="196"/>
    </location>
</feature>
<protein>
    <submittedName>
        <fullName evidence="2">Uncharacterized protein</fullName>
    </submittedName>
</protein>
<evidence type="ECO:0000256" key="1">
    <source>
        <dbReference type="SAM" id="MobiDB-lite"/>
    </source>
</evidence>
<gene>
    <name evidence="2" type="ORF">Q9L58_005507</name>
</gene>
<feature type="region of interest" description="Disordered" evidence="1">
    <location>
        <begin position="1"/>
        <end position="32"/>
    </location>
</feature>
<feature type="compositionally biased region" description="Basic and acidic residues" evidence="1">
    <location>
        <begin position="17"/>
        <end position="28"/>
    </location>
</feature>
<feature type="compositionally biased region" description="Basic and acidic residues" evidence="1">
    <location>
        <begin position="177"/>
        <end position="196"/>
    </location>
</feature>
<accession>A0ABR3GJ50</accession>
<dbReference type="Proteomes" id="UP001447188">
    <property type="component" value="Unassembled WGS sequence"/>
</dbReference>
<evidence type="ECO:0000313" key="3">
    <source>
        <dbReference type="Proteomes" id="UP001447188"/>
    </source>
</evidence>
<reference evidence="2 3" key="1">
    <citation type="submission" date="2024-02" db="EMBL/GenBank/DDBJ databases">
        <title>Discinaceae phylogenomics.</title>
        <authorList>
            <person name="Dirks A.C."/>
            <person name="James T.Y."/>
        </authorList>
    </citation>
    <scope>NUCLEOTIDE SEQUENCE [LARGE SCALE GENOMIC DNA]</scope>
    <source>
        <strain evidence="2 3">ACD0624</strain>
    </source>
</reference>
<name>A0ABR3GJ50_9PEZI</name>
<feature type="compositionally biased region" description="Polar residues" evidence="1">
    <location>
        <begin position="1"/>
        <end position="15"/>
    </location>
</feature>
<keyword evidence="3" id="KW-1185">Reference proteome</keyword>
<evidence type="ECO:0000313" key="2">
    <source>
        <dbReference type="EMBL" id="KAL0635576.1"/>
    </source>
</evidence>
<organism evidence="2 3">
    <name type="scientific">Discina gigas</name>
    <dbReference type="NCBI Taxonomy" id="1032678"/>
    <lineage>
        <taxon>Eukaryota</taxon>
        <taxon>Fungi</taxon>
        <taxon>Dikarya</taxon>
        <taxon>Ascomycota</taxon>
        <taxon>Pezizomycotina</taxon>
        <taxon>Pezizomycetes</taxon>
        <taxon>Pezizales</taxon>
        <taxon>Discinaceae</taxon>
        <taxon>Discina</taxon>
    </lineage>
</organism>
<feature type="region of interest" description="Disordered" evidence="1">
    <location>
        <begin position="69"/>
        <end position="149"/>
    </location>
</feature>
<proteinExistence type="predicted"/>
<comment type="caution">
    <text evidence="2">The sequence shown here is derived from an EMBL/GenBank/DDBJ whole genome shotgun (WGS) entry which is preliminary data.</text>
</comment>
<feature type="compositionally biased region" description="Basic and acidic residues" evidence="1">
    <location>
        <begin position="69"/>
        <end position="78"/>
    </location>
</feature>
<sequence length="196" mass="21712">MSGPSKSHSTRTPSNKKPKDTKDDDGKMHHWGWGWGNVVAVIPSDPNPRVSVPWNEKSKFIHYVDRRGYVTSERRPESSEPLLASKGAKDKSRTSVNALRRLHEDEVVVSDDVETPSGSGKGKTRETKAESPETKAETPGGKGSGKVPKRYIYIDRHGVISTTKVRLSKPSAGHHFIYRDGEISHTEDQDKADKAT</sequence>